<protein>
    <recommendedName>
        <fullName evidence="1">SH3b domain-containing protein</fullName>
    </recommendedName>
</protein>
<comment type="caution">
    <text evidence="2">The sequence shown here is derived from an EMBL/GenBank/DDBJ whole genome shotgun (WGS) entry which is preliminary data.</text>
</comment>
<dbReference type="Pfam" id="PF08239">
    <property type="entry name" value="SH3_3"/>
    <property type="match status" value="1"/>
</dbReference>
<organism evidence="2 3">
    <name type="scientific">[Phormidium ambiguum] IAM M-71</name>
    <dbReference type="NCBI Taxonomy" id="454136"/>
    <lineage>
        <taxon>Bacteria</taxon>
        <taxon>Bacillati</taxon>
        <taxon>Cyanobacteriota</taxon>
        <taxon>Cyanophyceae</taxon>
        <taxon>Oscillatoriophycideae</taxon>
        <taxon>Aerosakkonematales</taxon>
        <taxon>Aerosakkonemataceae</taxon>
        <taxon>Floridanema</taxon>
    </lineage>
</organism>
<feature type="domain" description="SH3b" evidence="1">
    <location>
        <begin position="29"/>
        <end position="92"/>
    </location>
</feature>
<evidence type="ECO:0000313" key="2">
    <source>
        <dbReference type="EMBL" id="OKH33848.1"/>
    </source>
</evidence>
<dbReference type="STRING" id="454136.NIES2119_22080"/>
<sequence length="101" mass="11068">MAAVVAQHSFGNETSHCRATLIGNEPNSRVTLRSGPGTNYKSLGYGLVGDRVLVLTVTAPEVDYEKDNQGKGWYRVGFPRSGAQGWIREDFLRVQCAPIND</sequence>
<dbReference type="InterPro" id="IPR003646">
    <property type="entry name" value="SH3-like_bac-type"/>
</dbReference>
<evidence type="ECO:0000313" key="3">
    <source>
        <dbReference type="Proteomes" id="UP000185860"/>
    </source>
</evidence>
<dbReference type="Proteomes" id="UP000185860">
    <property type="component" value="Unassembled WGS sequence"/>
</dbReference>
<evidence type="ECO:0000259" key="1">
    <source>
        <dbReference type="Pfam" id="PF08239"/>
    </source>
</evidence>
<proteinExistence type="predicted"/>
<dbReference type="Gene3D" id="2.30.30.40">
    <property type="entry name" value="SH3 Domains"/>
    <property type="match status" value="1"/>
</dbReference>
<accession>A0A1U7IB58</accession>
<gene>
    <name evidence="2" type="ORF">NIES2119_22080</name>
</gene>
<dbReference type="AlphaFoldDB" id="A0A1U7IB58"/>
<dbReference type="OrthoDB" id="5815858at2"/>
<reference evidence="2 3" key="1">
    <citation type="submission" date="2016-11" db="EMBL/GenBank/DDBJ databases">
        <title>Draft Genome Sequences of Nine Cyanobacterial Strains from Diverse Habitats.</title>
        <authorList>
            <person name="Zhu T."/>
            <person name="Hou S."/>
            <person name="Lu X."/>
            <person name="Hess W.R."/>
        </authorList>
    </citation>
    <scope>NUCLEOTIDE SEQUENCE [LARGE SCALE GENOMIC DNA]</scope>
    <source>
        <strain evidence="2 3">IAM M-71</strain>
    </source>
</reference>
<name>A0A1U7IB58_9CYAN</name>
<dbReference type="EMBL" id="MRCE01000026">
    <property type="protein sequence ID" value="OKH33848.1"/>
    <property type="molecule type" value="Genomic_DNA"/>
</dbReference>